<name>A0A9E5MLB8_9GAMM</name>
<gene>
    <name evidence="1" type="ORF">G8770_14500</name>
</gene>
<evidence type="ECO:0000313" key="2">
    <source>
        <dbReference type="Proteomes" id="UP000787472"/>
    </source>
</evidence>
<dbReference type="AlphaFoldDB" id="A0A9E5MLB8"/>
<organism evidence="1 2">
    <name type="scientific">Pseudomaricurvus hydrocarbonicus</name>
    <dbReference type="NCBI Taxonomy" id="1470433"/>
    <lineage>
        <taxon>Bacteria</taxon>
        <taxon>Pseudomonadati</taxon>
        <taxon>Pseudomonadota</taxon>
        <taxon>Gammaproteobacteria</taxon>
        <taxon>Cellvibrionales</taxon>
        <taxon>Cellvibrionaceae</taxon>
        <taxon>Pseudomaricurvus</taxon>
    </lineage>
</organism>
<sequence>MKPLQEIFLKNLVGTIREARQRILADIDFLPEEEKKHLDAVVWEELQRLIHTFLCEFDGATPLADLGLISIVDENGQKFDRCLHELVFKDLEDDKLL</sequence>
<accession>A0A9E5MLB8</accession>
<comment type="caution">
    <text evidence="1">The sequence shown here is derived from an EMBL/GenBank/DDBJ whole genome shotgun (WGS) entry which is preliminary data.</text>
</comment>
<dbReference type="RefSeq" id="WP_167188136.1">
    <property type="nucleotide sequence ID" value="NZ_JAAONZ010000011.1"/>
</dbReference>
<keyword evidence="2" id="KW-1185">Reference proteome</keyword>
<reference evidence="1" key="1">
    <citation type="submission" date="2020-03" db="EMBL/GenBank/DDBJ databases">
        <authorList>
            <person name="Guo F."/>
        </authorList>
    </citation>
    <scope>NUCLEOTIDE SEQUENCE</scope>
    <source>
        <strain evidence="1">JCM 30134</strain>
    </source>
</reference>
<protein>
    <submittedName>
        <fullName evidence="1">Uncharacterized protein</fullName>
    </submittedName>
</protein>
<dbReference type="EMBL" id="JAAONZ010000011">
    <property type="protein sequence ID" value="NHO66757.1"/>
    <property type="molecule type" value="Genomic_DNA"/>
</dbReference>
<dbReference type="Proteomes" id="UP000787472">
    <property type="component" value="Unassembled WGS sequence"/>
</dbReference>
<proteinExistence type="predicted"/>
<evidence type="ECO:0000313" key="1">
    <source>
        <dbReference type="EMBL" id="NHO66757.1"/>
    </source>
</evidence>